<dbReference type="Gene3D" id="3.40.630.30">
    <property type="match status" value="1"/>
</dbReference>
<dbReference type="InterPro" id="IPR016181">
    <property type="entry name" value="Acyl_CoA_acyltransferase"/>
</dbReference>
<dbReference type="Pfam" id="PF08445">
    <property type="entry name" value="FR47"/>
    <property type="match status" value="1"/>
</dbReference>
<dbReference type="InterPro" id="IPR013653">
    <property type="entry name" value="GCN5-like_dom"/>
</dbReference>
<evidence type="ECO:0000313" key="3">
    <source>
        <dbReference type="Proteomes" id="UP000194127"/>
    </source>
</evidence>
<name>A0A1X6NFQ7_9APHY</name>
<evidence type="ECO:0000259" key="1">
    <source>
        <dbReference type="PROSITE" id="PS51186"/>
    </source>
</evidence>
<dbReference type="InterPro" id="IPR000182">
    <property type="entry name" value="GNAT_dom"/>
</dbReference>
<organism evidence="2 3">
    <name type="scientific">Postia placenta MAD-698-R-SB12</name>
    <dbReference type="NCBI Taxonomy" id="670580"/>
    <lineage>
        <taxon>Eukaryota</taxon>
        <taxon>Fungi</taxon>
        <taxon>Dikarya</taxon>
        <taxon>Basidiomycota</taxon>
        <taxon>Agaricomycotina</taxon>
        <taxon>Agaricomycetes</taxon>
        <taxon>Polyporales</taxon>
        <taxon>Adustoporiaceae</taxon>
        <taxon>Rhodonia</taxon>
    </lineage>
</organism>
<dbReference type="SUPFAM" id="SSF55729">
    <property type="entry name" value="Acyl-CoA N-acyltransferases (Nat)"/>
    <property type="match status" value="1"/>
</dbReference>
<protein>
    <recommendedName>
        <fullName evidence="1">N-acetyltransferase domain-containing protein</fullName>
    </recommendedName>
</protein>
<dbReference type="OrthoDB" id="5372118at2759"/>
<feature type="domain" description="N-acetyltransferase" evidence="1">
    <location>
        <begin position="180"/>
        <end position="332"/>
    </location>
</feature>
<dbReference type="Proteomes" id="UP000194127">
    <property type="component" value="Unassembled WGS sequence"/>
</dbReference>
<dbReference type="AlphaFoldDB" id="A0A1X6NFQ7"/>
<dbReference type="GO" id="GO:0016747">
    <property type="term" value="F:acyltransferase activity, transferring groups other than amino-acyl groups"/>
    <property type="evidence" value="ECO:0007669"/>
    <property type="project" value="InterPro"/>
</dbReference>
<reference evidence="2 3" key="1">
    <citation type="submission" date="2017-04" db="EMBL/GenBank/DDBJ databases">
        <title>Genome Sequence of the Model Brown-Rot Fungus Postia placenta SB12.</title>
        <authorList>
            <consortium name="DOE Joint Genome Institute"/>
            <person name="Gaskell J."/>
            <person name="Kersten P."/>
            <person name="Larrondo L.F."/>
            <person name="Canessa P."/>
            <person name="Martinez D."/>
            <person name="Hibbett D."/>
            <person name="Schmoll M."/>
            <person name="Kubicek C.P."/>
            <person name="Martinez A.T."/>
            <person name="Yadav J."/>
            <person name="Master E."/>
            <person name="Magnuson J.K."/>
            <person name="James T."/>
            <person name="Yaver D."/>
            <person name="Berka R."/>
            <person name="Labutti K."/>
            <person name="Lipzen A."/>
            <person name="Aerts A."/>
            <person name="Barry K."/>
            <person name="Henrissat B."/>
            <person name="Blanchette R."/>
            <person name="Grigoriev I."/>
            <person name="Cullen D."/>
        </authorList>
    </citation>
    <scope>NUCLEOTIDE SEQUENCE [LARGE SCALE GENOMIC DNA]</scope>
    <source>
        <strain evidence="2 3">MAD-698-R-SB12</strain>
    </source>
</reference>
<sequence length="341" mass="38487">MPSALTSPQITVYHSAADLPDSIWEMFHAHARSANIVFPYAKKARRAVSSRTEGNLWIVCASPQPGSRTSIDFVLSCTEGPLGPYPIFIFTPIPTSQLRPEFFTPRIHRLVCTLKDHVPPERVFSVFALDVVTRTFATFWTKETGIPLDRDSEYYWANFTYCTRQTYKPRQHTLLPDIVYDLRPAVERDVQQAAELCYGFAAASEPFTLTQDEAIEEAARLIREGQLWVHEITARGQAPELASVVAVTRTSETVAGITKVYTNPKWRQRGCAERLTRFVCKQLLQSKESVVLYVAHNNPAAAKVYDRVGFVGLSSRNGPIEGVDSWLELGFDRHLVELGHW</sequence>
<gene>
    <name evidence="2" type="ORF">POSPLADRAFT_1072295</name>
</gene>
<keyword evidence="3" id="KW-1185">Reference proteome</keyword>
<evidence type="ECO:0000313" key="2">
    <source>
        <dbReference type="EMBL" id="OSX67332.1"/>
    </source>
</evidence>
<dbReference type="GeneID" id="36327453"/>
<accession>A0A1X6NFQ7</accession>
<dbReference type="EMBL" id="KZ110591">
    <property type="protein sequence ID" value="OSX67332.1"/>
    <property type="molecule type" value="Genomic_DNA"/>
</dbReference>
<proteinExistence type="predicted"/>
<dbReference type="PROSITE" id="PS51186">
    <property type="entry name" value="GNAT"/>
    <property type="match status" value="1"/>
</dbReference>
<dbReference type="RefSeq" id="XP_024344126.1">
    <property type="nucleotide sequence ID" value="XM_024482504.1"/>
</dbReference>